<keyword evidence="1" id="KW-0472">Membrane</keyword>
<protein>
    <recommendedName>
        <fullName evidence="6">Diguanylate cyclase/phosphodiesterase</fullName>
    </recommendedName>
</protein>
<name>A0A1Q9AR24_9HYPH</name>
<reference evidence="4 5" key="1">
    <citation type="submission" date="2016-09" db="EMBL/GenBank/DDBJ databases">
        <title>Rhizobium sp. nov., a novel species isolated from the rice rhizosphere.</title>
        <authorList>
            <person name="Zhao J."/>
            <person name="Zhang X."/>
        </authorList>
    </citation>
    <scope>NUCLEOTIDE SEQUENCE [LARGE SCALE GENOMIC DNA]</scope>
    <source>
        <strain evidence="4 5">1.7048</strain>
    </source>
</reference>
<feature type="transmembrane region" description="Helical" evidence="1">
    <location>
        <begin position="94"/>
        <end position="115"/>
    </location>
</feature>
<feature type="transmembrane region" description="Helical" evidence="1">
    <location>
        <begin position="175"/>
        <end position="197"/>
    </location>
</feature>
<dbReference type="CDD" id="cd01949">
    <property type="entry name" value="GGDEF"/>
    <property type="match status" value="1"/>
</dbReference>
<feature type="domain" description="EAL" evidence="2">
    <location>
        <begin position="394"/>
        <end position="644"/>
    </location>
</feature>
<dbReference type="Pfam" id="PF00563">
    <property type="entry name" value="EAL"/>
    <property type="match status" value="1"/>
</dbReference>
<feature type="transmembrane region" description="Helical" evidence="1">
    <location>
        <begin position="32"/>
        <end position="53"/>
    </location>
</feature>
<sequence>MAVADTHFVPAPDAFMTSVQDDYFRIAQYRSFAAKMPMLLACLVASSMIEFFMLDELTLLSSAGAIEVGVCMTAFLTATWWIRHGDDAIDRDAALRRMMVSMIICVIGGFVSIVNDVSLYLESDQGMRLYLAFSIFGVGICCFVCTMHIRLMSVIVICLTTVPCTWMFIELGLPGAKAAGILALVMACTMVVSMFSYQHDFRRLIEARVKVEFLASENVRLASVDELTGLHNRRYFIQQCRDWSNKRDADRISLAIGIMDIDGFRTVNEHHGHQVGDAVLKEAVKRIRRVIPASAALCRVGGHEFALVIFDPLAPEEMIAIGDRLKAAFEQPIPVEDIRAAVGCSVGFASYPENSRDVDTVFTLAEYALRHGSAEGSNRCVVFNRELERLRAWQSQLEQALRRAVSQAALYPVYQPIIGSDTGEIIAFECLCRWTDPNLGVVPPDVFIKHAEKLGLIQALTKQILTRTLENMRLWPGSLKVSINISATDVADKAFMEELLRLVAGSSVPANRLIFEITETAVLSDFTGSRRQLDAARRSGIEIALDDFGTGFSSMSHLHQLPLDKVKIDRRFITDLAEDETSRNIVSGIISLCGNLCIACVAEGVENAEQMRILRDLGCTYIQGYHVARPVPAEDVHGLIARPATPCPTTKQTTLMSS</sequence>
<dbReference type="PANTHER" id="PTHR33121:SF71">
    <property type="entry name" value="OXYGEN SENSOR PROTEIN DOSP"/>
    <property type="match status" value="1"/>
</dbReference>
<dbReference type="Gene3D" id="3.20.20.450">
    <property type="entry name" value="EAL domain"/>
    <property type="match status" value="1"/>
</dbReference>
<dbReference type="PANTHER" id="PTHR33121">
    <property type="entry name" value="CYCLIC DI-GMP PHOSPHODIESTERASE PDEF"/>
    <property type="match status" value="1"/>
</dbReference>
<dbReference type="SMART" id="SM00052">
    <property type="entry name" value="EAL"/>
    <property type="match status" value="1"/>
</dbReference>
<dbReference type="InterPro" id="IPR000160">
    <property type="entry name" value="GGDEF_dom"/>
</dbReference>
<keyword evidence="1" id="KW-0812">Transmembrane</keyword>
<organism evidence="4 5">
    <name type="scientific">Xaviernesmea oryzae</name>
    <dbReference type="NCBI Taxonomy" id="464029"/>
    <lineage>
        <taxon>Bacteria</taxon>
        <taxon>Pseudomonadati</taxon>
        <taxon>Pseudomonadota</taxon>
        <taxon>Alphaproteobacteria</taxon>
        <taxon>Hyphomicrobiales</taxon>
        <taxon>Rhizobiaceae</taxon>
        <taxon>Rhizobium/Agrobacterium group</taxon>
        <taxon>Xaviernesmea</taxon>
    </lineage>
</organism>
<dbReference type="NCBIfam" id="TIGR00254">
    <property type="entry name" value="GGDEF"/>
    <property type="match status" value="1"/>
</dbReference>
<dbReference type="InterPro" id="IPR050706">
    <property type="entry name" value="Cyclic-di-GMP_PDE-like"/>
</dbReference>
<accession>A0A1Q9AR24</accession>
<gene>
    <name evidence="4" type="ORF">BJF93_13475</name>
</gene>
<feature type="domain" description="GGDEF" evidence="3">
    <location>
        <begin position="252"/>
        <end position="385"/>
    </location>
</feature>
<dbReference type="InterPro" id="IPR043128">
    <property type="entry name" value="Rev_trsase/Diguanyl_cyclase"/>
</dbReference>
<dbReference type="SUPFAM" id="SSF55073">
    <property type="entry name" value="Nucleotide cyclase"/>
    <property type="match status" value="1"/>
</dbReference>
<dbReference type="GO" id="GO:0071111">
    <property type="term" value="F:cyclic-guanylate-specific phosphodiesterase activity"/>
    <property type="evidence" value="ECO:0007669"/>
    <property type="project" value="InterPro"/>
</dbReference>
<evidence type="ECO:0000256" key="1">
    <source>
        <dbReference type="SAM" id="Phobius"/>
    </source>
</evidence>
<feature type="transmembrane region" description="Helical" evidence="1">
    <location>
        <begin position="59"/>
        <end position="82"/>
    </location>
</feature>
<proteinExistence type="predicted"/>
<dbReference type="InterPro" id="IPR029787">
    <property type="entry name" value="Nucleotide_cyclase"/>
</dbReference>
<dbReference type="PROSITE" id="PS50883">
    <property type="entry name" value="EAL"/>
    <property type="match status" value="1"/>
</dbReference>
<feature type="transmembrane region" description="Helical" evidence="1">
    <location>
        <begin position="127"/>
        <end position="144"/>
    </location>
</feature>
<evidence type="ECO:0000313" key="4">
    <source>
        <dbReference type="EMBL" id="OLP57854.1"/>
    </source>
</evidence>
<comment type="caution">
    <text evidence="4">The sequence shown here is derived from an EMBL/GenBank/DDBJ whole genome shotgun (WGS) entry which is preliminary data.</text>
</comment>
<evidence type="ECO:0008006" key="6">
    <source>
        <dbReference type="Google" id="ProtNLM"/>
    </source>
</evidence>
<dbReference type="AlphaFoldDB" id="A0A1Q9AR24"/>
<evidence type="ECO:0000313" key="5">
    <source>
        <dbReference type="Proteomes" id="UP000186364"/>
    </source>
</evidence>
<dbReference type="Gene3D" id="3.30.70.270">
    <property type="match status" value="1"/>
</dbReference>
<dbReference type="SMART" id="SM00267">
    <property type="entry name" value="GGDEF"/>
    <property type="match status" value="1"/>
</dbReference>
<dbReference type="EMBL" id="MKIP01000059">
    <property type="protein sequence ID" value="OLP57854.1"/>
    <property type="molecule type" value="Genomic_DNA"/>
</dbReference>
<dbReference type="PROSITE" id="PS50887">
    <property type="entry name" value="GGDEF"/>
    <property type="match status" value="1"/>
</dbReference>
<evidence type="ECO:0000259" key="2">
    <source>
        <dbReference type="PROSITE" id="PS50883"/>
    </source>
</evidence>
<dbReference type="CDD" id="cd01948">
    <property type="entry name" value="EAL"/>
    <property type="match status" value="1"/>
</dbReference>
<dbReference type="InterPro" id="IPR035919">
    <property type="entry name" value="EAL_sf"/>
</dbReference>
<dbReference type="Proteomes" id="UP000186364">
    <property type="component" value="Unassembled WGS sequence"/>
</dbReference>
<keyword evidence="5" id="KW-1185">Reference proteome</keyword>
<evidence type="ECO:0000259" key="3">
    <source>
        <dbReference type="PROSITE" id="PS50887"/>
    </source>
</evidence>
<keyword evidence="1" id="KW-1133">Transmembrane helix</keyword>
<dbReference type="InterPro" id="IPR001633">
    <property type="entry name" value="EAL_dom"/>
</dbReference>
<dbReference type="Pfam" id="PF00990">
    <property type="entry name" value="GGDEF"/>
    <property type="match status" value="1"/>
</dbReference>
<dbReference type="SUPFAM" id="SSF141868">
    <property type="entry name" value="EAL domain-like"/>
    <property type="match status" value="1"/>
</dbReference>